<dbReference type="RefSeq" id="WP_160624889.1">
    <property type="nucleotide sequence ID" value="NZ_WUUQ01000002.1"/>
</dbReference>
<keyword evidence="3" id="KW-0732">Signal</keyword>
<name>A0A6N8U9M7_9FIRM</name>
<sequence length="465" mass="50821">MKITYKRKLFIFMILSFLLVSTTSIRSANVAPYGTFSATASCGSYEGKVIVNVSNATLVSANDWCDRGKTVQATAKAGASGSASISMSIVDAVNTGTNPPTEAGTVYIGGTTISIVSNSGGNSGGNGNNNSSNNNNSGSGNNNPATPPVKDDQDDKSSESMLSSLTVSKGKLSPEFDENITSYNLNLTNDIASIDVNAKAKDAKAAVSGIGKHDLKAGKTDINITVTAENGSTRTYTIHVTVEEKPKEFIKYNGQKLGILTNLDEVTPPSGFEKTKVKVSGKERDGWYNAASKIYLIYLADKDMVKNFYMVENQQVTSIYKPIQLLGKSLVMIDVPDVLQKKNGMKFTTITIDNQKLKGWTFKDKNFQNYYLIYVMDTKGNVKYYQYEKTEETLQLYSGAAPITAHDYEKERANSGNSWLIYTGLGSSAVLLAALIYTYLRNKKNVAYLMTQRRLNYRNEDKESL</sequence>
<feature type="compositionally biased region" description="Low complexity" evidence="1">
    <location>
        <begin position="128"/>
        <end position="143"/>
    </location>
</feature>
<dbReference type="EMBL" id="WUUQ01000002">
    <property type="protein sequence ID" value="MXQ73433.1"/>
    <property type="molecule type" value="Genomic_DNA"/>
</dbReference>
<gene>
    <name evidence="5" type="ORF">GSF08_05750</name>
</gene>
<evidence type="ECO:0000259" key="4">
    <source>
        <dbReference type="Pfam" id="PF12733"/>
    </source>
</evidence>
<keyword evidence="2" id="KW-1133">Transmembrane helix</keyword>
<evidence type="ECO:0000256" key="2">
    <source>
        <dbReference type="SAM" id="Phobius"/>
    </source>
</evidence>
<proteinExistence type="predicted"/>
<feature type="transmembrane region" description="Helical" evidence="2">
    <location>
        <begin position="419"/>
        <end position="440"/>
    </location>
</feature>
<reference evidence="5 6" key="1">
    <citation type="submission" date="2019-12" db="EMBL/GenBank/DDBJ databases">
        <authorList>
            <person name="Yang R."/>
        </authorList>
    </citation>
    <scope>NUCLEOTIDE SEQUENCE [LARGE SCALE GENOMIC DNA]</scope>
    <source>
        <strain evidence="5 6">DONG20-135</strain>
    </source>
</reference>
<organism evidence="5 6">
    <name type="scientific">Copranaerobaculum intestinale</name>
    <dbReference type="NCBI Taxonomy" id="2692629"/>
    <lineage>
        <taxon>Bacteria</taxon>
        <taxon>Bacillati</taxon>
        <taxon>Bacillota</taxon>
        <taxon>Erysipelotrichia</taxon>
        <taxon>Erysipelotrichales</taxon>
        <taxon>Erysipelotrichaceae</taxon>
        <taxon>Copranaerobaculum</taxon>
    </lineage>
</organism>
<feature type="chain" id="PRO_5026915306" description="Cadherin-like beta-sandwich-like domain-containing protein" evidence="3">
    <location>
        <begin position="29"/>
        <end position="465"/>
    </location>
</feature>
<comment type="caution">
    <text evidence="5">The sequence shown here is derived from an EMBL/GenBank/DDBJ whole genome shotgun (WGS) entry which is preliminary data.</text>
</comment>
<evidence type="ECO:0000256" key="1">
    <source>
        <dbReference type="SAM" id="MobiDB-lite"/>
    </source>
</evidence>
<feature type="signal peptide" evidence="3">
    <location>
        <begin position="1"/>
        <end position="28"/>
    </location>
</feature>
<keyword evidence="2" id="KW-0472">Membrane</keyword>
<keyword evidence="6" id="KW-1185">Reference proteome</keyword>
<dbReference type="Pfam" id="PF12733">
    <property type="entry name" value="Cadherin-like"/>
    <property type="match status" value="1"/>
</dbReference>
<dbReference type="InterPro" id="IPR025883">
    <property type="entry name" value="Cadherin-like_domain"/>
</dbReference>
<feature type="domain" description="Cadherin-like beta-sandwich-like" evidence="4">
    <location>
        <begin position="162"/>
        <end position="241"/>
    </location>
</feature>
<dbReference type="Proteomes" id="UP000434036">
    <property type="component" value="Unassembled WGS sequence"/>
</dbReference>
<keyword evidence="2" id="KW-0812">Transmembrane</keyword>
<feature type="region of interest" description="Disordered" evidence="1">
    <location>
        <begin position="119"/>
        <end position="166"/>
    </location>
</feature>
<feature type="compositionally biased region" description="Basic and acidic residues" evidence="1">
    <location>
        <begin position="149"/>
        <end position="158"/>
    </location>
</feature>
<evidence type="ECO:0000313" key="6">
    <source>
        <dbReference type="Proteomes" id="UP000434036"/>
    </source>
</evidence>
<dbReference type="AlphaFoldDB" id="A0A6N8U9M7"/>
<protein>
    <recommendedName>
        <fullName evidence="4">Cadherin-like beta-sandwich-like domain-containing protein</fullName>
    </recommendedName>
</protein>
<evidence type="ECO:0000313" key="5">
    <source>
        <dbReference type="EMBL" id="MXQ73433.1"/>
    </source>
</evidence>
<reference evidence="5 6" key="2">
    <citation type="submission" date="2020-01" db="EMBL/GenBank/DDBJ databases">
        <title>Clostridiaceae sp. nov. isolated from the gut of human by culturomics.</title>
        <authorList>
            <person name="Chang Y."/>
        </authorList>
    </citation>
    <scope>NUCLEOTIDE SEQUENCE [LARGE SCALE GENOMIC DNA]</scope>
    <source>
        <strain evidence="5 6">DONG20-135</strain>
    </source>
</reference>
<accession>A0A6N8U9M7</accession>
<evidence type="ECO:0000256" key="3">
    <source>
        <dbReference type="SAM" id="SignalP"/>
    </source>
</evidence>